<evidence type="ECO:0000313" key="8">
    <source>
        <dbReference type="EMBL" id="KAG5583164.1"/>
    </source>
</evidence>
<keyword evidence="4" id="KW-0150">Chloroplast</keyword>
<comment type="subcellular location">
    <subcellularLocation>
        <location evidence="2">Membrane</location>
    </subcellularLocation>
    <subcellularLocation>
        <location evidence="1">Plastid</location>
        <location evidence="1">Chloroplast</location>
    </subcellularLocation>
</comment>
<evidence type="ECO:0000313" key="9">
    <source>
        <dbReference type="Proteomes" id="UP000824120"/>
    </source>
</evidence>
<dbReference type="Proteomes" id="UP000824120">
    <property type="component" value="Chromosome 10"/>
</dbReference>
<sequence>MRSVWSPHMVYAATSDRLWMSGQQGSKQTFTTPLTRRRVLMVEGEIMNDDLDIRTMVIVMKVDFEEILPSRIYQMIEGVSEKQNAMLLVPWLCKSDQELIFPNHLSLSSPEDQDLYICNWLEERIGFKADFRISFYPGKFSKERRSIIPAGDTSQFIPSRDADVAKF</sequence>
<dbReference type="GO" id="GO:0019375">
    <property type="term" value="P:galactolipid biosynthetic process"/>
    <property type="evidence" value="ECO:0007669"/>
    <property type="project" value="TreeGrafter"/>
</dbReference>
<name>A0A9J5X7C6_SOLCO</name>
<keyword evidence="5" id="KW-0934">Plastid</keyword>
<dbReference type="PANTHER" id="PTHR46132:SF8">
    <property type="entry name" value="DIGALACTOSYLDIACYLGLYCEROL SYNTHASE"/>
    <property type="match status" value="1"/>
</dbReference>
<evidence type="ECO:0000256" key="4">
    <source>
        <dbReference type="ARBA" id="ARBA00022528"/>
    </source>
</evidence>
<evidence type="ECO:0000256" key="6">
    <source>
        <dbReference type="ARBA" id="ARBA00022679"/>
    </source>
</evidence>
<proteinExistence type="inferred from homology"/>
<dbReference type="InterPro" id="IPR044525">
    <property type="entry name" value="DGDG1/2"/>
</dbReference>
<evidence type="ECO:0000256" key="2">
    <source>
        <dbReference type="ARBA" id="ARBA00004370"/>
    </source>
</evidence>
<dbReference type="PANTHER" id="PTHR46132">
    <property type="entry name" value="DIGALACTOSYLDIACYLGLYCEROL SYNTHASE 2, CHLOROPLASTIC"/>
    <property type="match status" value="1"/>
</dbReference>
<reference evidence="8 9" key="1">
    <citation type="submission" date="2020-09" db="EMBL/GenBank/DDBJ databases">
        <title>De no assembly of potato wild relative species, Solanum commersonii.</title>
        <authorList>
            <person name="Cho K."/>
        </authorList>
    </citation>
    <scope>NUCLEOTIDE SEQUENCE [LARGE SCALE GENOMIC DNA]</scope>
    <source>
        <strain evidence="8">LZ3.2</strain>
        <tissue evidence="8">Leaf</tissue>
    </source>
</reference>
<accession>A0A9J5X7C6</accession>
<evidence type="ECO:0000256" key="3">
    <source>
        <dbReference type="ARBA" id="ARBA00009481"/>
    </source>
</evidence>
<protein>
    <submittedName>
        <fullName evidence="8">Uncharacterized protein</fullName>
    </submittedName>
</protein>
<organism evidence="8 9">
    <name type="scientific">Solanum commersonii</name>
    <name type="common">Commerson's wild potato</name>
    <name type="synonym">Commerson's nightshade</name>
    <dbReference type="NCBI Taxonomy" id="4109"/>
    <lineage>
        <taxon>Eukaryota</taxon>
        <taxon>Viridiplantae</taxon>
        <taxon>Streptophyta</taxon>
        <taxon>Embryophyta</taxon>
        <taxon>Tracheophyta</taxon>
        <taxon>Spermatophyta</taxon>
        <taxon>Magnoliopsida</taxon>
        <taxon>eudicotyledons</taxon>
        <taxon>Gunneridae</taxon>
        <taxon>Pentapetalae</taxon>
        <taxon>asterids</taxon>
        <taxon>lamiids</taxon>
        <taxon>Solanales</taxon>
        <taxon>Solanaceae</taxon>
        <taxon>Solanoideae</taxon>
        <taxon>Solaneae</taxon>
        <taxon>Solanum</taxon>
    </lineage>
</organism>
<keyword evidence="6" id="KW-0808">Transferase</keyword>
<evidence type="ECO:0000256" key="7">
    <source>
        <dbReference type="ARBA" id="ARBA00023136"/>
    </source>
</evidence>
<evidence type="ECO:0000256" key="5">
    <source>
        <dbReference type="ARBA" id="ARBA00022640"/>
    </source>
</evidence>
<dbReference type="AlphaFoldDB" id="A0A9J5X7C6"/>
<dbReference type="GO" id="GO:0046481">
    <property type="term" value="F:digalactosyldiacylglycerol synthase activity"/>
    <property type="evidence" value="ECO:0007669"/>
    <property type="project" value="InterPro"/>
</dbReference>
<evidence type="ECO:0000256" key="1">
    <source>
        <dbReference type="ARBA" id="ARBA00004229"/>
    </source>
</evidence>
<dbReference type="GO" id="GO:0009707">
    <property type="term" value="C:chloroplast outer membrane"/>
    <property type="evidence" value="ECO:0007669"/>
    <property type="project" value="TreeGrafter"/>
</dbReference>
<dbReference type="EMBL" id="JACXVP010000010">
    <property type="protein sequence ID" value="KAG5583164.1"/>
    <property type="molecule type" value="Genomic_DNA"/>
</dbReference>
<dbReference type="OrthoDB" id="1700462at2759"/>
<gene>
    <name evidence="8" type="ORF">H5410_053791</name>
</gene>
<comment type="similarity">
    <text evidence="3">Belongs to the glycosyltransferase group 1 family. Glycosyltransferase 4 subfamily.</text>
</comment>
<keyword evidence="7" id="KW-0472">Membrane</keyword>
<comment type="caution">
    <text evidence="8">The sequence shown here is derived from an EMBL/GenBank/DDBJ whole genome shotgun (WGS) entry which is preliminary data.</text>
</comment>
<keyword evidence="9" id="KW-1185">Reference proteome</keyword>